<dbReference type="InterPro" id="IPR025400">
    <property type="entry name" value="Lin1244/Lin1753-like_N"/>
</dbReference>
<dbReference type="AlphaFoldDB" id="A0A0F9N0X7"/>
<comment type="caution">
    <text evidence="2">The sequence shown here is derived from an EMBL/GenBank/DDBJ whole genome shotgun (WGS) entry which is preliminary data.</text>
</comment>
<dbReference type="EMBL" id="LAZR01003950">
    <property type="protein sequence ID" value="KKN13185.1"/>
    <property type="molecule type" value="Genomic_DNA"/>
</dbReference>
<accession>A0A0F9N0X7</accession>
<name>A0A0F9N0X7_9ZZZZ</name>
<dbReference type="Pfam" id="PF14297">
    <property type="entry name" value="Lin1244_N"/>
    <property type="match status" value="1"/>
</dbReference>
<proteinExistence type="predicted"/>
<sequence>MAEYFSHDYDAREDEKIQELLFDMKMEGYGIYWSIIEMLYKNDGYLQMNCERIAYALHTDEVKVKTVINNFDLFKQHADSFTSTSVLHRIKLRKGKSATARKAAKIRWGKEKANDANAVQPQCEGNAKKKRKVKERKVSKVNKKEVVFPFTDEMFLNAWDLWKQYKSEQFKDKYKPIGEQATLTKLSRLSDGDMFLAIAIIQQSIENTWKGLFELKENIKKPKLQEFQESYLKALKLLRNETN</sequence>
<feature type="domain" description="Lin1244/Lin1753-like N-terminal" evidence="1">
    <location>
        <begin position="4"/>
        <end position="85"/>
    </location>
</feature>
<reference evidence="2" key="1">
    <citation type="journal article" date="2015" name="Nature">
        <title>Complex archaea that bridge the gap between prokaryotes and eukaryotes.</title>
        <authorList>
            <person name="Spang A."/>
            <person name="Saw J.H."/>
            <person name="Jorgensen S.L."/>
            <person name="Zaremba-Niedzwiedzka K."/>
            <person name="Martijn J."/>
            <person name="Lind A.E."/>
            <person name="van Eijk R."/>
            <person name="Schleper C."/>
            <person name="Guy L."/>
            <person name="Ettema T.J."/>
        </authorList>
    </citation>
    <scope>NUCLEOTIDE SEQUENCE</scope>
</reference>
<organism evidence="2">
    <name type="scientific">marine sediment metagenome</name>
    <dbReference type="NCBI Taxonomy" id="412755"/>
    <lineage>
        <taxon>unclassified sequences</taxon>
        <taxon>metagenomes</taxon>
        <taxon>ecological metagenomes</taxon>
    </lineage>
</organism>
<evidence type="ECO:0000259" key="1">
    <source>
        <dbReference type="Pfam" id="PF14297"/>
    </source>
</evidence>
<evidence type="ECO:0000313" key="2">
    <source>
        <dbReference type="EMBL" id="KKN13185.1"/>
    </source>
</evidence>
<protein>
    <recommendedName>
        <fullName evidence="1">Lin1244/Lin1753-like N-terminal domain-containing protein</fullName>
    </recommendedName>
</protein>
<gene>
    <name evidence="2" type="ORF">LCGC14_1008830</name>
</gene>